<dbReference type="InterPro" id="IPR005559">
    <property type="entry name" value="CG-1_dom"/>
</dbReference>
<dbReference type="SMART" id="SM00015">
    <property type="entry name" value="IQ"/>
    <property type="match status" value="2"/>
</dbReference>
<evidence type="ECO:0000256" key="7">
    <source>
        <dbReference type="ARBA" id="ARBA00023015"/>
    </source>
</evidence>
<keyword evidence="9 15" id="KW-0040">ANK repeat</keyword>
<evidence type="ECO:0000313" key="18">
    <source>
        <dbReference type="EMBL" id="KAG6711093.1"/>
    </source>
</evidence>
<keyword evidence="6" id="KW-0112">Calmodulin-binding</keyword>
<evidence type="ECO:0000256" key="15">
    <source>
        <dbReference type="PROSITE-ProRule" id="PRU00023"/>
    </source>
</evidence>
<dbReference type="GO" id="GO:0005516">
    <property type="term" value="F:calmodulin binding"/>
    <property type="evidence" value="ECO:0007669"/>
    <property type="project" value="UniProtKB-KW"/>
</dbReference>
<dbReference type="GO" id="GO:0009409">
    <property type="term" value="P:response to cold"/>
    <property type="evidence" value="ECO:0007669"/>
    <property type="project" value="UniProtKB-ARBA"/>
</dbReference>
<feature type="domain" description="CG-1" evidence="17">
    <location>
        <begin position="15"/>
        <end position="141"/>
    </location>
</feature>
<evidence type="ECO:0000313" key="19">
    <source>
        <dbReference type="Proteomes" id="UP000811246"/>
    </source>
</evidence>
<feature type="compositionally biased region" description="Polar residues" evidence="16">
    <location>
        <begin position="159"/>
        <end position="169"/>
    </location>
</feature>
<evidence type="ECO:0000256" key="13">
    <source>
        <dbReference type="ARBA" id="ARBA00023163"/>
    </source>
</evidence>
<dbReference type="PROSITE" id="PS50088">
    <property type="entry name" value="ANK_REPEAT"/>
    <property type="match status" value="1"/>
</dbReference>
<evidence type="ECO:0000259" key="17">
    <source>
        <dbReference type="PROSITE" id="PS51437"/>
    </source>
</evidence>
<comment type="subcellular location">
    <subcellularLocation>
        <location evidence="1">Nucleus</location>
    </subcellularLocation>
</comment>
<evidence type="ECO:0000256" key="14">
    <source>
        <dbReference type="ARBA" id="ARBA00023242"/>
    </source>
</evidence>
<evidence type="ECO:0000256" key="10">
    <source>
        <dbReference type="ARBA" id="ARBA00023054"/>
    </source>
</evidence>
<dbReference type="Pfam" id="PF01833">
    <property type="entry name" value="TIG"/>
    <property type="match status" value="1"/>
</dbReference>
<dbReference type="GO" id="GO:0005634">
    <property type="term" value="C:nucleus"/>
    <property type="evidence" value="ECO:0007669"/>
    <property type="project" value="UniProtKB-SubCell"/>
</dbReference>
<dbReference type="CDD" id="cd23767">
    <property type="entry name" value="IQCD"/>
    <property type="match status" value="1"/>
</dbReference>
<evidence type="ECO:0000256" key="11">
    <source>
        <dbReference type="ARBA" id="ARBA00023125"/>
    </source>
</evidence>
<keyword evidence="5" id="KW-0106">Calcium</keyword>
<keyword evidence="12" id="KW-0010">Activator</keyword>
<dbReference type="GO" id="GO:0003712">
    <property type="term" value="F:transcription coregulator activity"/>
    <property type="evidence" value="ECO:0007669"/>
    <property type="project" value="TreeGrafter"/>
</dbReference>
<dbReference type="PROSITE" id="PS50297">
    <property type="entry name" value="ANK_REP_REGION"/>
    <property type="match status" value="1"/>
</dbReference>
<feature type="repeat" description="ANK" evidence="15">
    <location>
        <begin position="737"/>
        <end position="769"/>
    </location>
</feature>
<evidence type="ECO:0000256" key="6">
    <source>
        <dbReference type="ARBA" id="ARBA00022860"/>
    </source>
</evidence>
<evidence type="ECO:0000256" key="12">
    <source>
        <dbReference type="ARBA" id="ARBA00023159"/>
    </source>
</evidence>
<dbReference type="PANTHER" id="PTHR23335:SF29">
    <property type="entry name" value="CALMODULIN-BINDING TRANSCRIPTION ACTIVATOR 1"/>
    <property type="match status" value="1"/>
</dbReference>
<dbReference type="InterPro" id="IPR002110">
    <property type="entry name" value="Ankyrin_rpt"/>
</dbReference>
<keyword evidence="8" id="KW-0346">Stress response</keyword>
<evidence type="ECO:0000256" key="3">
    <source>
        <dbReference type="ARBA" id="ARBA00022553"/>
    </source>
</evidence>
<keyword evidence="4" id="KW-0677">Repeat</keyword>
<feature type="compositionally biased region" description="Polar residues" evidence="16">
    <location>
        <begin position="200"/>
        <end position="217"/>
    </location>
</feature>
<keyword evidence="7" id="KW-0805">Transcription regulation</keyword>
<accession>A0A922F0I5</accession>
<dbReference type="SMART" id="SM01076">
    <property type="entry name" value="CG-1"/>
    <property type="match status" value="1"/>
</dbReference>
<dbReference type="PANTHER" id="PTHR23335">
    <property type="entry name" value="CALMODULIN-BINDING TRANSCRIPTION ACTIVATOR CAMTA"/>
    <property type="match status" value="1"/>
</dbReference>
<evidence type="ECO:0000256" key="5">
    <source>
        <dbReference type="ARBA" id="ARBA00022837"/>
    </source>
</evidence>
<dbReference type="FunFam" id="1.20.5.190:FF:000003">
    <property type="entry name" value="Calmodulin-binding transcription activator 2"/>
    <property type="match status" value="1"/>
</dbReference>
<keyword evidence="10" id="KW-0175">Coiled coil</keyword>
<feature type="region of interest" description="Disordered" evidence="16">
    <location>
        <begin position="149"/>
        <end position="234"/>
    </location>
</feature>
<dbReference type="AlphaFoldDB" id="A0A922F0I5"/>
<evidence type="ECO:0000256" key="4">
    <source>
        <dbReference type="ARBA" id="ARBA00022737"/>
    </source>
</evidence>
<dbReference type="Pfam" id="PF12796">
    <property type="entry name" value="Ank_2"/>
    <property type="match status" value="1"/>
</dbReference>
<dbReference type="SMART" id="SM00248">
    <property type="entry name" value="ANK"/>
    <property type="match status" value="1"/>
</dbReference>
<gene>
    <name evidence="18" type="ORF">I3842_05G036300</name>
</gene>
<keyword evidence="11" id="KW-0238">DNA-binding</keyword>
<dbReference type="FunFam" id="2.60.40.10:FF:000314">
    <property type="entry name" value="Calmodulin-binding transcription activator 2"/>
    <property type="match status" value="1"/>
</dbReference>
<dbReference type="Pfam" id="PF00612">
    <property type="entry name" value="IQ"/>
    <property type="match status" value="2"/>
</dbReference>
<dbReference type="Pfam" id="PF03859">
    <property type="entry name" value="CG-1"/>
    <property type="match status" value="1"/>
</dbReference>
<dbReference type="PROSITE" id="PS51437">
    <property type="entry name" value="CG_1"/>
    <property type="match status" value="1"/>
</dbReference>
<evidence type="ECO:0000256" key="8">
    <source>
        <dbReference type="ARBA" id="ARBA00023016"/>
    </source>
</evidence>
<protein>
    <recommendedName>
        <fullName evidence="17">CG-1 domain-containing protein</fullName>
    </recommendedName>
</protein>
<comment type="similarity">
    <text evidence="2">Belongs to the CAMTA family.</text>
</comment>
<name>A0A922F0I5_CARIL</name>
<evidence type="ECO:0000256" key="9">
    <source>
        <dbReference type="ARBA" id="ARBA00023043"/>
    </source>
</evidence>
<dbReference type="GO" id="GO:0006357">
    <property type="term" value="P:regulation of transcription by RNA polymerase II"/>
    <property type="evidence" value="ECO:0007669"/>
    <property type="project" value="TreeGrafter"/>
</dbReference>
<proteinExistence type="inferred from homology"/>
<dbReference type="GO" id="GO:0003690">
    <property type="term" value="F:double-stranded DNA binding"/>
    <property type="evidence" value="ECO:0007669"/>
    <property type="project" value="TreeGrafter"/>
</dbReference>
<keyword evidence="13" id="KW-0804">Transcription</keyword>
<dbReference type="PROSITE" id="PS50096">
    <property type="entry name" value="IQ"/>
    <property type="match status" value="2"/>
</dbReference>
<evidence type="ECO:0000256" key="2">
    <source>
        <dbReference type="ARBA" id="ARBA00008267"/>
    </source>
</evidence>
<sequence length="1094" mass="122665">MAERQLYGLAPRLDIQQILAEAQHRWLRPAEICEILRNYTKFQIAPEPPNRPTSGSLFLFDRKVLRYFRKDGHNWRKKKDGKTVKEAHEKLKVGSVDVLHCYYAHGEENEKFQRRSYWLLEQDLMHIVFVHYLEVKGNRTNIGGIRESDEVASDFQKGSPLSSDFSTNHKGAPSGNTGSPSPSSSLTSSYEDADSEDSYQASSRSRSFLESPMQNGPLTERMEPGTLSSYFLHPPADSRGLSSIPGGNYISQGQKGGPSDNDNVTCVTGSQKAIDLASWKEILEHPTRGFHSSVSSHESLTALQSASTGIVLGKEDLTRGQHLTGGSVLKEEVQNLEPMHSNWQTSFGDNSVQLPTWPMDQSSNLDWEYDLGLTMFEPKIHDMDLRNAPELFTTHPILQSEQNNHQIQFANYEPQFSIKSNSKTDMPIEGNSNYALTLKKSLLDGEESLKKVDSFSRWATKELGDVDDLHLQSSSGISWSTDECGNVVDDSSLSPSISQDQLYSILDFSPKWAYADSETEVLIIGTFFKSLPEVTKCDWSCMFGELEVPAEVLANGILCCHTPPHAVGQVPFYVTCSNRLACSEVREFDYRVGSVKDIDIAVIYSGAKNEMRLHLQLERLLSLPVTPPSHLESVTVKRELIIKIISLKEEEEYYQVVEPVLQKDLSQHEMKEHVLKMLVKEKLYSWLLRKVSEAGKGPCIWDDDGQGVIHLAAALGYDWAIKPILTAEVSINFRDVNGWTALHWAAFCGREQTVAFLVSLGADPGALTDPSPEFPLGRTPADLASGKGHKGISGFLAESSLTSYLTSLTVNDKKEDGTVEVSGMKAVQTVSERTATPVNYSDAADALSLKDSLNAICNATQAADRIHQMFRMHSFERRKITEYDDDNGGLSDGRALSIVSAKSRKPKQSDGLAHAAATQIQKKFRGWKKRKEFLITRQRIVKIQAHVRGHQVRKKYRTIIWSVGILEKVILRWRRKGIGLRGFRQDAHKDTNPQSAPSKEDDYDFLKEGRKQTEERLQKALSRVKSMVQYPEARAQYRRLLTVVEGFRETKACNMVLSSSEETVDGDEDVFKIGTLLDDEMLLDDDAFMSIAFE</sequence>
<keyword evidence="14" id="KW-0539">Nucleus</keyword>
<dbReference type="EMBL" id="CM031829">
    <property type="protein sequence ID" value="KAG6711093.1"/>
    <property type="molecule type" value="Genomic_DNA"/>
</dbReference>
<keyword evidence="3" id="KW-0597">Phosphoprotein</keyword>
<organism evidence="18 19">
    <name type="scientific">Carya illinoinensis</name>
    <name type="common">Pecan</name>
    <dbReference type="NCBI Taxonomy" id="32201"/>
    <lineage>
        <taxon>Eukaryota</taxon>
        <taxon>Viridiplantae</taxon>
        <taxon>Streptophyta</taxon>
        <taxon>Embryophyta</taxon>
        <taxon>Tracheophyta</taxon>
        <taxon>Spermatophyta</taxon>
        <taxon>Magnoliopsida</taxon>
        <taxon>eudicotyledons</taxon>
        <taxon>Gunneridae</taxon>
        <taxon>Pentapetalae</taxon>
        <taxon>rosids</taxon>
        <taxon>fabids</taxon>
        <taxon>Fagales</taxon>
        <taxon>Juglandaceae</taxon>
        <taxon>Carya</taxon>
    </lineage>
</organism>
<feature type="compositionally biased region" description="Low complexity" evidence="16">
    <location>
        <begin position="173"/>
        <end position="190"/>
    </location>
</feature>
<comment type="caution">
    <text evidence="18">The sequence shown here is derived from an EMBL/GenBank/DDBJ whole genome shotgun (WGS) entry which is preliminary data.</text>
</comment>
<reference evidence="18" key="1">
    <citation type="submission" date="2021-01" db="EMBL/GenBank/DDBJ databases">
        <authorList>
            <person name="Lovell J.T."/>
            <person name="Bentley N."/>
            <person name="Bhattarai G."/>
            <person name="Jenkins J.W."/>
            <person name="Sreedasyam A."/>
            <person name="Alarcon Y."/>
            <person name="Bock C."/>
            <person name="Boston L."/>
            <person name="Carlson J."/>
            <person name="Cervantes K."/>
            <person name="Clermont K."/>
            <person name="Krom N."/>
            <person name="Kubenka K."/>
            <person name="Mamidi S."/>
            <person name="Mattison C."/>
            <person name="Monteros M."/>
            <person name="Pisani C."/>
            <person name="Plott C."/>
            <person name="Rajasekar S."/>
            <person name="Rhein H.S."/>
            <person name="Rohla C."/>
            <person name="Song M."/>
            <person name="Hilaire R.S."/>
            <person name="Shu S."/>
            <person name="Wells L."/>
            <person name="Wang X."/>
            <person name="Webber J."/>
            <person name="Heerema R.J."/>
            <person name="Klein P."/>
            <person name="Conner P."/>
            <person name="Grauke L."/>
            <person name="Grimwood J."/>
            <person name="Schmutz J."/>
            <person name="Randall J.J."/>
        </authorList>
    </citation>
    <scope>NUCLEOTIDE SEQUENCE</scope>
    <source>
        <tissue evidence="18">Leaf</tissue>
    </source>
</reference>
<evidence type="ECO:0000256" key="1">
    <source>
        <dbReference type="ARBA" id="ARBA00004123"/>
    </source>
</evidence>
<dbReference type="InterPro" id="IPR000048">
    <property type="entry name" value="IQ_motif_EF-hand-BS"/>
</dbReference>
<dbReference type="InterPro" id="IPR002909">
    <property type="entry name" value="IPT_dom"/>
</dbReference>
<evidence type="ECO:0000256" key="16">
    <source>
        <dbReference type="SAM" id="MobiDB-lite"/>
    </source>
</evidence>
<dbReference type="Proteomes" id="UP000811246">
    <property type="component" value="Chromosome 5"/>
</dbReference>